<evidence type="ECO:0000313" key="2">
    <source>
        <dbReference type="EMBL" id="KAK5630969.1"/>
    </source>
</evidence>
<keyword evidence="1" id="KW-0732">Signal</keyword>
<dbReference type="EMBL" id="JAWHQM010000018">
    <property type="protein sequence ID" value="KAK5630969.1"/>
    <property type="molecule type" value="Genomic_DNA"/>
</dbReference>
<evidence type="ECO:0000256" key="1">
    <source>
        <dbReference type="SAM" id="SignalP"/>
    </source>
</evidence>
<organism evidence="2 3">
    <name type="scientific">Xylaria bambusicola</name>
    <dbReference type="NCBI Taxonomy" id="326684"/>
    <lineage>
        <taxon>Eukaryota</taxon>
        <taxon>Fungi</taxon>
        <taxon>Dikarya</taxon>
        <taxon>Ascomycota</taxon>
        <taxon>Pezizomycotina</taxon>
        <taxon>Sordariomycetes</taxon>
        <taxon>Xylariomycetidae</taxon>
        <taxon>Xylariales</taxon>
        <taxon>Xylariaceae</taxon>
        <taxon>Xylaria</taxon>
    </lineage>
</organism>
<comment type="caution">
    <text evidence="2">The sequence shown here is derived from an EMBL/GenBank/DDBJ whole genome shotgun (WGS) entry which is preliminary data.</text>
</comment>
<proteinExistence type="predicted"/>
<protein>
    <submittedName>
        <fullName evidence="2">Uncharacterized protein</fullName>
    </submittedName>
</protein>
<feature type="chain" id="PRO_5043040094" evidence="1">
    <location>
        <begin position="24"/>
        <end position="85"/>
    </location>
</feature>
<sequence length="85" mass="8959">MAAAAVALGLLPITLSLVGSSTAEIGLLALRRPILTFFLASGAPAVSSLGVFEYQGPIHMLREGLRESRACLDLMSPVLCSWVFL</sequence>
<dbReference type="Proteomes" id="UP001305414">
    <property type="component" value="Unassembled WGS sequence"/>
</dbReference>
<feature type="signal peptide" evidence="1">
    <location>
        <begin position="1"/>
        <end position="23"/>
    </location>
</feature>
<gene>
    <name evidence="2" type="ORF">RRF57_006684</name>
</gene>
<accession>A0AAN7UPA3</accession>
<keyword evidence="3" id="KW-1185">Reference proteome</keyword>
<evidence type="ECO:0000313" key="3">
    <source>
        <dbReference type="Proteomes" id="UP001305414"/>
    </source>
</evidence>
<name>A0AAN7UPA3_9PEZI</name>
<dbReference type="AlphaFoldDB" id="A0AAN7UPA3"/>
<reference evidence="2 3" key="1">
    <citation type="submission" date="2023-10" db="EMBL/GenBank/DDBJ databases">
        <title>Draft genome sequence of Xylaria bambusicola isolate GMP-LS, the root and basal stem rot pathogen of sugarcane in Indonesia.</title>
        <authorList>
            <person name="Selvaraj P."/>
            <person name="Muralishankar V."/>
            <person name="Muruganantham S."/>
            <person name="Sp S."/>
            <person name="Haryani S."/>
            <person name="Lau K.J.X."/>
            <person name="Naqvi N.I."/>
        </authorList>
    </citation>
    <scope>NUCLEOTIDE SEQUENCE [LARGE SCALE GENOMIC DNA]</scope>
    <source>
        <strain evidence="2">GMP-LS</strain>
    </source>
</reference>